<dbReference type="InterPro" id="IPR008011">
    <property type="entry name" value="Complex1_LYR_dom"/>
</dbReference>
<dbReference type="GO" id="GO:1990221">
    <property type="term" value="C:L-cysteine desulfurase complex"/>
    <property type="evidence" value="ECO:0007669"/>
    <property type="project" value="TreeGrafter"/>
</dbReference>
<accession>A0A8K0K9A1</accession>
<dbReference type="GO" id="GO:0005739">
    <property type="term" value="C:mitochondrion"/>
    <property type="evidence" value="ECO:0007669"/>
    <property type="project" value="TreeGrafter"/>
</dbReference>
<evidence type="ECO:0000313" key="4">
    <source>
        <dbReference type="Proteomes" id="UP000792457"/>
    </source>
</evidence>
<reference evidence="3" key="2">
    <citation type="submission" date="2017-10" db="EMBL/GenBank/DDBJ databases">
        <title>Ladona fulva Genome sequencing and assembly.</title>
        <authorList>
            <person name="Murali S."/>
            <person name="Richards S."/>
            <person name="Bandaranaike D."/>
            <person name="Bellair M."/>
            <person name="Blankenburg K."/>
            <person name="Chao H."/>
            <person name="Dinh H."/>
            <person name="Doddapaneni H."/>
            <person name="Dugan-Rocha S."/>
            <person name="Elkadiri S."/>
            <person name="Gnanaolivu R."/>
            <person name="Hernandez B."/>
            <person name="Skinner E."/>
            <person name="Javaid M."/>
            <person name="Lee S."/>
            <person name="Li M."/>
            <person name="Ming W."/>
            <person name="Munidasa M."/>
            <person name="Muniz J."/>
            <person name="Nguyen L."/>
            <person name="Hughes D."/>
            <person name="Osuji N."/>
            <person name="Pu L.-L."/>
            <person name="Puazo M."/>
            <person name="Qu C."/>
            <person name="Quiroz J."/>
            <person name="Raj R."/>
            <person name="Weissenberger G."/>
            <person name="Xin Y."/>
            <person name="Zou X."/>
            <person name="Han Y."/>
            <person name="Worley K."/>
            <person name="Muzny D."/>
            <person name="Gibbs R."/>
        </authorList>
    </citation>
    <scope>NUCLEOTIDE SEQUENCE</scope>
    <source>
        <strain evidence="3">Sampled in the wild</strain>
    </source>
</reference>
<dbReference type="Pfam" id="PF05347">
    <property type="entry name" value="Complex1_LYR"/>
    <property type="match status" value="1"/>
</dbReference>
<dbReference type="OrthoDB" id="275715at2759"/>
<name>A0A8K0K9A1_LADFU</name>
<keyword evidence="4" id="KW-1185">Reference proteome</keyword>
<dbReference type="InterPro" id="IPR051522">
    <property type="entry name" value="ISC_assembly_LYR"/>
</dbReference>
<comment type="similarity">
    <text evidence="1">Belongs to the complex I LYR family.</text>
</comment>
<evidence type="ECO:0000313" key="3">
    <source>
        <dbReference type="EMBL" id="KAG8228253.1"/>
    </source>
</evidence>
<dbReference type="CDD" id="cd20264">
    <property type="entry name" value="Complex1_LYR_LYRM4"/>
    <property type="match status" value="1"/>
</dbReference>
<gene>
    <name evidence="3" type="ORF">J437_LFUL015052</name>
</gene>
<proteinExistence type="inferred from homology"/>
<comment type="caution">
    <text evidence="3">The sequence shown here is derived from an EMBL/GenBank/DDBJ whole genome shotgun (WGS) entry which is preliminary data.</text>
</comment>
<dbReference type="InterPro" id="IPR045297">
    <property type="entry name" value="Complex1_LYR_LYRM4"/>
</dbReference>
<dbReference type="GO" id="GO:0016226">
    <property type="term" value="P:iron-sulfur cluster assembly"/>
    <property type="evidence" value="ECO:0007669"/>
    <property type="project" value="InterPro"/>
</dbReference>
<dbReference type="AlphaFoldDB" id="A0A8K0K9A1"/>
<evidence type="ECO:0000256" key="1">
    <source>
        <dbReference type="ARBA" id="ARBA00009508"/>
    </source>
</evidence>
<evidence type="ECO:0000259" key="2">
    <source>
        <dbReference type="Pfam" id="PF05347"/>
    </source>
</evidence>
<protein>
    <recommendedName>
        <fullName evidence="2">Complex 1 LYR protein domain-containing protein</fullName>
    </recommendedName>
</protein>
<dbReference type="EMBL" id="KZ308364">
    <property type="protein sequence ID" value="KAG8228253.1"/>
    <property type="molecule type" value="Genomic_DNA"/>
</dbReference>
<feature type="domain" description="Complex 1 LYR protein" evidence="2">
    <location>
        <begin position="6"/>
        <end position="68"/>
    </location>
</feature>
<dbReference type="Proteomes" id="UP000792457">
    <property type="component" value="Unassembled WGS sequence"/>
</dbReference>
<dbReference type="PANTHER" id="PTHR13166:SF7">
    <property type="entry name" value="LYR MOTIF-CONTAINING PROTEIN 4"/>
    <property type="match status" value="1"/>
</dbReference>
<dbReference type="PANTHER" id="PTHR13166">
    <property type="entry name" value="PROTEIN C6ORF149"/>
    <property type="match status" value="1"/>
</dbReference>
<sequence length="89" mass="10627">MCSKRNILNLYKRLLRESERFESYNFRQVPVSINYAIRRIKDSFKENKTLNDQEQIQKEIQYALKNLDIIKRQAAIGSMYNAGKLVIEK</sequence>
<reference evidence="3" key="1">
    <citation type="submission" date="2013-04" db="EMBL/GenBank/DDBJ databases">
        <authorList>
            <person name="Qu J."/>
            <person name="Murali S.C."/>
            <person name="Bandaranaike D."/>
            <person name="Bellair M."/>
            <person name="Blankenburg K."/>
            <person name="Chao H."/>
            <person name="Dinh H."/>
            <person name="Doddapaneni H."/>
            <person name="Downs B."/>
            <person name="Dugan-Rocha S."/>
            <person name="Elkadiri S."/>
            <person name="Gnanaolivu R.D."/>
            <person name="Hernandez B."/>
            <person name="Javaid M."/>
            <person name="Jayaseelan J.C."/>
            <person name="Lee S."/>
            <person name="Li M."/>
            <person name="Ming W."/>
            <person name="Munidasa M."/>
            <person name="Muniz J."/>
            <person name="Nguyen L."/>
            <person name="Ongeri F."/>
            <person name="Osuji N."/>
            <person name="Pu L.-L."/>
            <person name="Puazo M."/>
            <person name="Qu C."/>
            <person name="Quiroz J."/>
            <person name="Raj R."/>
            <person name="Weissenberger G."/>
            <person name="Xin Y."/>
            <person name="Zou X."/>
            <person name="Han Y."/>
            <person name="Richards S."/>
            <person name="Worley K."/>
            <person name="Muzny D."/>
            <person name="Gibbs R."/>
        </authorList>
    </citation>
    <scope>NUCLEOTIDE SEQUENCE</scope>
    <source>
        <strain evidence="3">Sampled in the wild</strain>
    </source>
</reference>
<organism evidence="3 4">
    <name type="scientific">Ladona fulva</name>
    <name type="common">Scarce chaser dragonfly</name>
    <name type="synonym">Libellula fulva</name>
    <dbReference type="NCBI Taxonomy" id="123851"/>
    <lineage>
        <taxon>Eukaryota</taxon>
        <taxon>Metazoa</taxon>
        <taxon>Ecdysozoa</taxon>
        <taxon>Arthropoda</taxon>
        <taxon>Hexapoda</taxon>
        <taxon>Insecta</taxon>
        <taxon>Pterygota</taxon>
        <taxon>Palaeoptera</taxon>
        <taxon>Odonata</taxon>
        <taxon>Epiprocta</taxon>
        <taxon>Anisoptera</taxon>
        <taxon>Libelluloidea</taxon>
        <taxon>Libellulidae</taxon>
        <taxon>Ladona</taxon>
    </lineage>
</organism>